<proteinExistence type="predicted"/>
<dbReference type="AlphaFoldDB" id="A0AAV8A377"/>
<dbReference type="Proteomes" id="UP001146793">
    <property type="component" value="Unassembled WGS sequence"/>
</dbReference>
<feature type="coiled-coil region" evidence="1">
    <location>
        <begin position="241"/>
        <end position="275"/>
    </location>
</feature>
<comment type="caution">
    <text evidence="2">The sequence shown here is derived from an EMBL/GenBank/DDBJ whole genome shotgun (WGS) entry which is preliminary data.</text>
</comment>
<evidence type="ECO:0000313" key="2">
    <source>
        <dbReference type="EMBL" id="KAJ3448741.1"/>
    </source>
</evidence>
<evidence type="ECO:0000313" key="3">
    <source>
        <dbReference type="Proteomes" id="UP001146793"/>
    </source>
</evidence>
<gene>
    <name evidence="2" type="ORF">M0812_01224</name>
</gene>
<protein>
    <submittedName>
        <fullName evidence="2">Myosin heavy chain non-muscle</fullName>
    </submittedName>
</protein>
<organism evidence="2 3">
    <name type="scientific">Anaeramoeba flamelloides</name>
    <dbReference type="NCBI Taxonomy" id="1746091"/>
    <lineage>
        <taxon>Eukaryota</taxon>
        <taxon>Metamonada</taxon>
        <taxon>Anaeramoebidae</taxon>
        <taxon>Anaeramoeba</taxon>
    </lineage>
</organism>
<sequence length="370" mass="44200">MLENSSRLTVKSFNYTKTNNELINTFQTYETNLLYRNLFNNEFQGTINGDFQLSMKILEKTIKHFQELEKQQFELKKEYLKNQEKNQKLKQFGSKLVQKNELNEQCLVNCKKKINKKERVVEQKNESERSQQIEIQKLDQVCQKLENEIHTIKKSHQGLTLALEQTEVENEKLKTQLQEQLERDKDEELKQISQHLLDLEDEIDDKAKGIEELTQVNNYLSDCSINELTQEQKEEIFGLAVENVQNELENAQEAMEHTESEMNELNQQFEKLKIYNKKLTDYHLEKINKQELFDNEISQIMFVCKEHEFEEKIAILEDKEEEINNYREQYSVLLSKNRELKIKLNQIENHQPIQKTKRVALPRAIRIKKN</sequence>
<keyword evidence="1" id="KW-0175">Coiled coil</keyword>
<reference evidence="2" key="1">
    <citation type="submission" date="2022-08" db="EMBL/GenBank/DDBJ databases">
        <title>Novel sulphate-reducing endosymbionts in the free-living metamonad Anaeramoeba.</title>
        <authorList>
            <person name="Jerlstrom-Hultqvist J."/>
            <person name="Cepicka I."/>
            <person name="Gallot-Lavallee L."/>
            <person name="Salas-Leiva D."/>
            <person name="Curtis B.A."/>
            <person name="Zahonova K."/>
            <person name="Pipaliya S."/>
            <person name="Dacks J."/>
            <person name="Roger A.J."/>
        </authorList>
    </citation>
    <scope>NUCLEOTIDE SEQUENCE</scope>
    <source>
        <strain evidence="2">Busselton2</strain>
    </source>
</reference>
<dbReference type="EMBL" id="JANTQA010000015">
    <property type="protein sequence ID" value="KAJ3448741.1"/>
    <property type="molecule type" value="Genomic_DNA"/>
</dbReference>
<evidence type="ECO:0000256" key="1">
    <source>
        <dbReference type="SAM" id="Coils"/>
    </source>
</evidence>
<name>A0AAV8A377_9EUKA</name>
<feature type="coiled-coil region" evidence="1">
    <location>
        <begin position="309"/>
        <end position="343"/>
    </location>
</feature>
<feature type="coiled-coil region" evidence="1">
    <location>
        <begin position="128"/>
        <end position="216"/>
    </location>
</feature>
<accession>A0AAV8A377</accession>